<dbReference type="Proteomes" id="UP001642484">
    <property type="component" value="Unassembled WGS sequence"/>
</dbReference>
<feature type="compositionally biased region" description="Acidic residues" evidence="2">
    <location>
        <begin position="645"/>
        <end position="656"/>
    </location>
</feature>
<feature type="compositionally biased region" description="Acidic residues" evidence="2">
    <location>
        <begin position="514"/>
        <end position="530"/>
    </location>
</feature>
<feature type="compositionally biased region" description="Acidic residues" evidence="2">
    <location>
        <begin position="355"/>
        <end position="380"/>
    </location>
</feature>
<feature type="compositionally biased region" description="Acidic residues" evidence="2">
    <location>
        <begin position="406"/>
        <end position="426"/>
    </location>
</feature>
<comment type="similarity">
    <text evidence="1">Belongs to the CFAP97 family.</text>
</comment>
<feature type="compositionally biased region" description="Basic and acidic residues" evidence="2">
    <location>
        <begin position="279"/>
        <end position="291"/>
    </location>
</feature>
<organism evidence="3 4">
    <name type="scientific">Durusdinium trenchii</name>
    <dbReference type="NCBI Taxonomy" id="1381693"/>
    <lineage>
        <taxon>Eukaryota</taxon>
        <taxon>Sar</taxon>
        <taxon>Alveolata</taxon>
        <taxon>Dinophyceae</taxon>
        <taxon>Suessiales</taxon>
        <taxon>Symbiodiniaceae</taxon>
        <taxon>Durusdinium</taxon>
    </lineage>
</organism>
<proteinExistence type="inferred from homology"/>
<evidence type="ECO:0000256" key="1">
    <source>
        <dbReference type="ARBA" id="ARBA00008315"/>
    </source>
</evidence>
<accession>A0ABP0I2S9</accession>
<dbReference type="InterPro" id="IPR029488">
    <property type="entry name" value="Hmw/CFAP97"/>
</dbReference>
<feature type="compositionally biased region" description="Basic and acidic residues" evidence="2">
    <location>
        <begin position="493"/>
        <end position="513"/>
    </location>
</feature>
<dbReference type="Pfam" id="PF13879">
    <property type="entry name" value="Hmw_CFAP97"/>
    <property type="match status" value="1"/>
</dbReference>
<feature type="compositionally biased region" description="Basic and acidic residues" evidence="2">
    <location>
        <begin position="427"/>
        <end position="445"/>
    </location>
</feature>
<sequence>MVGALSVAKERLPAWDQAEELVALDRLRFQHLHRVIYAHRQRVENAESYYDALETERQAEVMHARAEAMRVSRAKRKEEAVDSLKRDNQRMVERLCLVMKDSESRQHQLAAKVSKPPGSAPAGSLNLGFRRRAARQIDQDNKVLLDRLIRIGPTVSTRAELESRYQVYSTLVHRHSRLRRPLHKADVFRIPPPPIRAPRNLKRKALEARPSKGAKSSGGSKEEESSVKTAEESSGRRKTSTPEPLKSAKQAARTELEKVNQNVLHKINSQGEVSQGARGDPDEHEDPRQVETPEPLRAQKVAHAELERMEERVLQKIRSEGKMPGDSNDEDAEYPPDFEDDEVAKEKGKARPEVDESQEYEDDYEPEEAEDYSDVFEDEADSSRITSRQPSPKKGPKKEPERSESEMEDDFEPESEEGDADEYDNEPFERVASSEKSEKPSEEHNSSVPSLPGSAPSMHNEAPAPSHLTHVASDPVDEQHEDVNELTNEEDVNELHEDVKEEEALHEEEIHEDPTEEDVEASNDYEEDFEDLHSFASNAPNASNVPTHTAADSPPSTASAASGGAAGGVAQPKRWTQDFEDDEEDLEDPPLDADKDRVDGEDRAAAAALAAAAREPGGGFGIRGVGPTSLLPDGTTPLSPISASYDDDDNIFEDSGESLNFNG</sequence>
<evidence type="ECO:0000313" key="4">
    <source>
        <dbReference type="Proteomes" id="UP001642484"/>
    </source>
</evidence>
<dbReference type="PANTHER" id="PTHR23035:SF2">
    <property type="entry name" value="KIAA1430 HOMOLOGUE"/>
    <property type="match status" value="1"/>
</dbReference>
<keyword evidence="4" id="KW-1185">Reference proteome</keyword>
<dbReference type="EMBL" id="CAXAMN010001681">
    <property type="protein sequence ID" value="CAK8995734.1"/>
    <property type="molecule type" value="Genomic_DNA"/>
</dbReference>
<feature type="compositionally biased region" description="Basic and acidic residues" evidence="2">
    <location>
        <begin position="592"/>
        <end position="604"/>
    </location>
</feature>
<feature type="compositionally biased region" description="Low complexity" evidence="2">
    <location>
        <begin position="546"/>
        <end position="572"/>
    </location>
</feature>
<dbReference type="InterPro" id="IPR038791">
    <property type="entry name" value="Cfap97/Hemingway"/>
</dbReference>
<gene>
    <name evidence="3" type="ORF">CCMP2556_LOCUS4152</name>
</gene>
<feature type="compositionally biased region" description="Polar residues" evidence="2">
    <location>
        <begin position="259"/>
        <end position="273"/>
    </location>
</feature>
<feature type="region of interest" description="Disordered" evidence="2">
    <location>
        <begin position="184"/>
        <end position="663"/>
    </location>
</feature>
<feature type="compositionally biased region" description="Acidic residues" evidence="2">
    <location>
        <begin position="327"/>
        <end position="343"/>
    </location>
</feature>
<protein>
    <submittedName>
        <fullName evidence="3">Uncharacterized protein</fullName>
    </submittedName>
</protein>
<feature type="compositionally biased region" description="Polar residues" evidence="2">
    <location>
        <begin position="535"/>
        <end position="545"/>
    </location>
</feature>
<name>A0ABP0I2S9_9DINO</name>
<evidence type="ECO:0000313" key="3">
    <source>
        <dbReference type="EMBL" id="CAK8995734.1"/>
    </source>
</evidence>
<dbReference type="PANTHER" id="PTHR23035">
    <property type="entry name" value="CILIA- AND FLAGELLA-ASSOCIATED PROTEIN 97-RELATED"/>
    <property type="match status" value="1"/>
</dbReference>
<feature type="compositionally biased region" description="Basic and acidic residues" evidence="2">
    <location>
        <begin position="220"/>
        <end position="235"/>
    </location>
</feature>
<comment type="caution">
    <text evidence="3">The sequence shown here is derived from an EMBL/GenBank/DDBJ whole genome shotgun (WGS) entry which is preliminary data.</text>
</comment>
<reference evidence="3 4" key="1">
    <citation type="submission" date="2024-02" db="EMBL/GenBank/DDBJ databases">
        <authorList>
            <person name="Chen Y."/>
            <person name="Shah S."/>
            <person name="Dougan E. K."/>
            <person name="Thang M."/>
            <person name="Chan C."/>
        </authorList>
    </citation>
    <scope>NUCLEOTIDE SEQUENCE [LARGE SCALE GENOMIC DNA]</scope>
</reference>
<feature type="compositionally biased region" description="Basic and acidic residues" evidence="2">
    <location>
        <begin position="302"/>
        <end position="323"/>
    </location>
</feature>
<feature type="compositionally biased region" description="Basic and acidic residues" evidence="2">
    <location>
        <begin position="344"/>
        <end position="354"/>
    </location>
</feature>
<feature type="compositionally biased region" description="Acidic residues" evidence="2">
    <location>
        <begin position="578"/>
        <end position="591"/>
    </location>
</feature>
<evidence type="ECO:0000256" key="2">
    <source>
        <dbReference type="SAM" id="MobiDB-lite"/>
    </source>
</evidence>